<proteinExistence type="predicted"/>
<dbReference type="OrthoDB" id="7308086at2"/>
<dbReference type="AlphaFoldDB" id="A0A512N4U1"/>
<dbReference type="Proteomes" id="UP000321058">
    <property type="component" value="Unassembled WGS sequence"/>
</dbReference>
<keyword evidence="2" id="KW-1185">Reference proteome</keyword>
<dbReference type="RefSeq" id="WP_147147122.1">
    <property type="nucleotide sequence ID" value="NZ_BKAJ01000020.1"/>
</dbReference>
<dbReference type="Gene3D" id="3.40.50.150">
    <property type="entry name" value="Vaccinia Virus protein VP39"/>
    <property type="match status" value="1"/>
</dbReference>
<comment type="caution">
    <text evidence="1">The sequence shown here is derived from an EMBL/GenBank/DDBJ whole genome shotgun (WGS) entry which is preliminary data.</text>
</comment>
<sequence length="296" mass="33497">MGVGSFDLEVILKLRRNGILPGKFSVAEIGAQQLGDGVLRDPGLLQAYADAFGVPYRDFGRALPQTRSSEIELLREDAPFTKDFWEWLGCTYMAADVDTAPHTIRLDLNFDDVPDEHKGKYQLVTNFGTTEHVANQNQAMKIMHDLTAVGGVMVHNVPTQGYSNHGMFNYNPKFFWLLSRSCRYRFLDMRVTWDVVSTPISSDIADEVAKYDPVNAEQIRQQRAVDAGLIVVLQKIEDIPFVPPIDTSSAEIVADETARARYWTVFGGAKPQDKPVEKLEDKPRSFERLLRWRSRT</sequence>
<accession>A0A512N4U1</accession>
<protein>
    <recommendedName>
        <fullName evidence="3">Methyltransferase type 11 domain-containing protein</fullName>
    </recommendedName>
</protein>
<reference evidence="1 2" key="1">
    <citation type="submission" date="2019-07" db="EMBL/GenBank/DDBJ databases">
        <title>Whole genome shotgun sequence of Reyranella soli NBRC 108950.</title>
        <authorList>
            <person name="Hosoyama A."/>
            <person name="Uohara A."/>
            <person name="Ohji S."/>
            <person name="Ichikawa N."/>
        </authorList>
    </citation>
    <scope>NUCLEOTIDE SEQUENCE [LARGE SCALE GENOMIC DNA]</scope>
    <source>
        <strain evidence="1 2">NBRC 108950</strain>
    </source>
</reference>
<dbReference type="SUPFAM" id="SSF53335">
    <property type="entry name" value="S-adenosyl-L-methionine-dependent methyltransferases"/>
    <property type="match status" value="1"/>
</dbReference>
<evidence type="ECO:0000313" key="1">
    <source>
        <dbReference type="EMBL" id="GEP53996.1"/>
    </source>
</evidence>
<dbReference type="InterPro" id="IPR029063">
    <property type="entry name" value="SAM-dependent_MTases_sf"/>
</dbReference>
<organism evidence="1 2">
    <name type="scientific">Reyranella soli</name>
    <dbReference type="NCBI Taxonomy" id="1230389"/>
    <lineage>
        <taxon>Bacteria</taxon>
        <taxon>Pseudomonadati</taxon>
        <taxon>Pseudomonadota</taxon>
        <taxon>Alphaproteobacteria</taxon>
        <taxon>Hyphomicrobiales</taxon>
        <taxon>Reyranellaceae</taxon>
        <taxon>Reyranella</taxon>
    </lineage>
</organism>
<dbReference type="EMBL" id="BKAJ01000020">
    <property type="protein sequence ID" value="GEP53996.1"/>
    <property type="molecule type" value="Genomic_DNA"/>
</dbReference>
<evidence type="ECO:0008006" key="3">
    <source>
        <dbReference type="Google" id="ProtNLM"/>
    </source>
</evidence>
<name>A0A512N4U1_9HYPH</name>
<gene>
    <name evidence="1" type="ORF">RSO01_11620</name>
</gene>
<dbReference type="Pfam" id="PF13489">
    <property type="entry name" value="Methyltransf_23"/>
    <property type="match status" value="1"/>
</dbReference>
<evidence type="ECO:0000313" key="2">
    <source>
        <dbReference type="Proteomes" id="UP000321058"/>
    </source>
</evidence>